<sequence>MSPISNSSLQEELLDIEEATAQPSAAPALKEAESLSGELAGCYPITIPWRSVLLKALIEGFQRALPAV</sequence>
<evidence type="ECO:0000313" key="1">
    <source>
        <dbReference type="EMBL" id="CAK9226342.1"/>
    </source>
</evidence>
<organism evidence="1 2">
    <name type="scientific">Sphagnum troendelagicum</name>
    <dbReference type="NCBI Taxonomy" id="128251"/>
    <lineage>
        <taxon>Eukaryota</taxon>
        <taxon>Viridiplantae</taxon>
        <taxon>Streptophyta</taxon>
        <taxon>Embryophyta</taxon>
        <taxon>Bryophyta</taxon>
        <taxon>Sphagnophytina</taxon>
        <taxon>Sphagnopsida</taxon>
        <taxon>Sphagnales</taxon>
        <taxon>Sphagnaceae</taxon>
        <taxon>Sphagnum</taxon>
    </lineage>
</organism>
<dbReference type="EMBL" id="OZ019897">
    <property type="protein sequence ID" value="CAK9226342.1"/>
    <property type="molecule type" value="Genomic_DNA"/>
</dbReference>
<name>A0ABP0UNW1_9BRYO</name>
<proteinExistence type="predicted"/>
<protein>
    <submittedName>
        <fullName evidence="1">Uncharacterized protein</fullName>
    </submittedName>
</protein>
<keyword evidence="2" id="KW-1185">Reference proteome</keyword>
<reference evidence="1" key="1">
    <citation type="submission" date="2024-02" db="EMBL/GenBank/DDBJ databases">
        <authorList>
            <consortium name="ELIXIR-Norway"/>
            <consortium name="Elixir Norway"/>
        </authorList>
    </citation>
    <scope>NUCLEOTIDE SEQUENCE</scope>
</reference>
<accession>A0ABP0UNW1</accession>
<dbReference type="Proteomes" id="UP001497512">
    <property type="component" value="Chromosome 5"/>
</dbReference>
<evidence type="ECO:0000313" key="2">
    <source>
        <dbReference type="Proteomes" id="UP001497512"/>
    </source>
</evidence>
<gene>
    <name evidence="1" type="ORF">CSSPTR1EN2_LOCUS18191</name>
</gene>